<dbReference type="GeneID" id="77330795"/>
<keyword evidence="3" id="KW-1185">Reference proteome</keyword>
<dbReference type="EMBL" id="AXDY01000002">
    <property type="protein sequence ID" value="ERS94407.1"/>
    <property type="molecule type" value="Genomic_DNA"/>
</dbReference>
<gene>
    <name evidence="2" type="ORF">SSIM_02830</name>
</gene>
<sequence length="63" mass="7104">MNERYVKVVILYVISTLLPSLIFPSKCVSNSGLKWTLRTIAGCGIFSAGLKWMVKRKTQKQAE</sequence>
<evidence type="ECO:0000256" key="1">
    <source>
        <dbReference type="SAM" id="Phobius"/>
    </source>
</evidence>
<evidence type="ECO:0000313" key="3">
    <source>
        <dbReference type="Proteomes" id="UP000017131"/>
    </source>
</evidence>
<keyword evidence="1" id="KW-1133">Transmembrane helix</keyword>
<organism evidence="2 3">
    <name type="scientific">Staphylococcus simulans UMC-CNS-990</name>
    <dbReference type="NCBI Taxonomy" id="1405498"/>
    <lineage>
        <taxon>Bacteria</taxon>
        <taxon>Bacillati</taxon>
        <taxon>Bacillota</taxon>
        <taxon>Bacilli</taxon>
        <taxon>Bacillales</taxon>
        <taxon>Staphylococcaceae</taxon>
        <taxon>Staphylococcus</taxon>
    </lineage>
</organism>
<dbReference type="Proteomes" id="UP000017131">
    <property type="component" value="Unassembled WGS sequence"/>
</dbReference>
<keyword evidence="1" id="KW-0472">Membrane</keyword>
<feature type="transmembrane region" description="Helical" evidence="1">
    <location>
        <begin position="5"/>
        <end position="23"/>
    </location>
</feature>
<name>A0ABN0PFB2_STASI</name>
<dbReference type="RefSeq" id="WP_023015069.1">
    <property type="nucleotide sequence ID" value="NZ_AXDY01000002.1"/>
</dbReference>
<protein>
    <submittedName>
        <fullName evidence="2">Membrane protein</fullName>
    </submittedName>
</protein>
<keyword evidence="1" id="KW-0812">Transmembrane</keyword>
<proteinExistence type="predicted"/>
<feature type="transmembrane region" description="Helical" evidence="1">
    <location>
        <begin position="35"/>
        <end position="54"/>
    </location>
</feature>
<comment type="caution">
    <text evidence="2">The sequence shown here is derived from an EMBL/GenBank/DDBJ whole genome shotgun (WGS) entry which is preliminary data.</text>
</comment>
<evidence type="ECO:0000313" key="2">
    <source>
        <dbReference type="EMBL" id="ERS94407.1"/>
    </source>
</evidence>
<reference evidence="2 3" key="1">
    <citation type="journal article" date="2013" name="Genome Announc.">
        <title>Draft Genome Sequence of Staphylococcus simulans UMC-CNS-990, Isolated from a Case of Chronic Bovine Mastitis.</title>
        <authorList>
            <person name="Calcutt M.J."/>
            <person name="Foecking M.F."/>
            <person name="Hsieh H.Y."/>
            <person name="Perry J."/>
            <person name="Stewart G.C."/>
            <person name="Middleton J.R."/>
        </authorList>
    </citation>
    <scope>NUCLEOTIDE SEQUENCE [LARGE SCALE GENOMIC DNA]</scope>
    <source>
        <strain evidence="2 3">UMC-CNS-990</strain>
    </source>
</reference>
<accession>A0ABN0PFB2</accession>